<reference evidence="8 9" key="1">
    <citation type="submission" date="2019-09" db="EMBL/GenBank/DDBJ databases">
        <title>Bird 10,000 Genomes (B10K) Project - Family phase.</title>
        <authorList>
            <person name="Zhang G."/>
        </authorList>
    </citation>
    <scope>NUCLEOTIDE SEQUENCE [LARGE SCALE GENOMIC DNA]</scope>
    <source>
        <strain evidence="8">B10K-DU-007-42</strain>
        <tissue evidence="8">Muscle</tissue>
    </source>
</reference>
<comment type="subcellular location">
    <subcellularLocation>
        <location evidence="7">Cell membrane</location>
        <topology evidence="7">Multi-pass membrane protein</topology>
    </subcellularLocation>
    <subcellularLocation>
        <location evidence="1">Membrane</location>
    </subcellularLocation>
</comment>
<feature type="transmembrane region" description="Helical" evidence="7">
    <location>
        <begin position="108"/>
        <end position="127"/>
    </location>
</feature>
<proteinExistence type="inferred from homology"/>
<sequence>GFLTREERRRLEGLRSPYNKFWVPCAWFGALAGQARREGRVRDDCALKLLMEERRQGRKDMRGLGGTHWWVTVPPLQVVTIAVYTFFVTCLIGRQFLDPAQGYAGHELDLGVPVFTLLQFFFYVGWLKV</sequence>
<comment type="catalytic activity">
    <reaction evidence="5">
        <text>chloride(in) = chloride(out)</text>
        <dbReference type="Rhea" id="RHEA:29823"/>
        <dbReference type="ChEBI" id="CHEBI:17996"/>
    </reaction>
</comment>
<evidence type="ECO:0000256" key="4">
    <source>
        <dbReference type="ARBA" id="ARBA00023136"/>
    </source>
</evidence>
<keyword evidence="3 7" id="KW-1133">Transmembrane helix</keyword>
<keyword evidence="7" id="KW-0869">Chloride channel</keyword>
<comment type="function">
    <text evidence="7">Forms chloride channels.</text>
</comment>
<dbReference type="AlphaFoldDB" id="A0A7L0CGJ9"/>
<evidence type="ECO:0000313" key="9">
    <source>
        <dbReference type="Proteomes" id="UP000519115"/>
    </source>
</evidence>
<dbReference type="InterPro" id="IPR021134">
    <property type="entry name" value="Bestrophin-like"/>
</dbReference>
<evidence type="ECO:0000256" key="7">
    <source>
        <dbReference type="RuleBase" id="RU363126"/>
    </source>
</evidence>
<evidence type="ECO:0000256" key="3">
    <source>
        <dbReference type="ARBA" id="ARBA00022989"/>
    </source>
</evidence>
<evidence type="ECO:0000313" key="8">
    <source>
        <dbReference type="EMBL" id="NXJ58156.1"/>
    </source>
</evidence>
<feature type="non-terminal residue" evidence="8">
    <location>
        <position position="129"/>
    </location>
</feature>
<keyword evidence="7" id="KW-0813">Transport</keyword>
<evidence type="ECO:0000256" key="6">
    <source>
        <dbReference type="ARBA" id="ARBA00034769"/>
    </source>
</evidence>
<keyword evidence="7" id="KW-0868">Chloride</keyword>
<comment type="caution">
    <text evidence="8">The sequence shown here is derived from an EMBL/GenBank/DDBJ whole genome shotgun (WGS) entry which is preliminary data.</text>
</comment>
<evidence type="ECO:0000256" key="1">
    <source>
        <dbReference type="ARBA" id="ARBA00004370"/>
    </source>
</evidence>
<gene>
    <name evidence="8" type="primary">Best2</name>
    <name evidence="8" type="ORF">SPITYR_R14950</name>
</gene>
<dbReference type="EMBL" id="VXAF01001458">
    <property type="protein sequence ID" value="NXJ58156.1"/>
    <property type="molecule type" value="Genomic_DNA"/>
</dbReference>
<keyword evidence="2 7" id="KW-0812">Transmembrane</keyword>
<dbReference type="GO" id="GO:0034707">
    <property type="term" value="C:chloride channel complex"/>
    <property type="evidence" value="ECO:0007669"/>
    <property type="project" value="UniProtKB-KW"/>
</dbReference>
<dbReference type="Pfam" id="PF01062">
    <property type="entry name" value="Bestrophin"/>
    <property type="match status" value="1"/>
</dbReference>
<dbReference type="GO" id="GO:0005254">
    <property type="term" value="F:chloride channel activity"/>
    <property type="evidence" value="ECO:0007669"/>
    <property type="project" value="UniProtKB-KW"/>
</dbReference>
<dbReference type="InterPro" id="IPR000615">
    <property type="entry name" value="Bestrophin"/>
</dbReference>
<dbReference type="GO" id="GO:0005886">
    <property type="term" value="C:plasma membrane"/>
    <property type="evidence" value="ECO:0007669"/>
    <property type="project" value="UniProtKB-SubCell"/>
</dbReference>
<keyword evidence="4 7" id="KW-0472">Membrane</keyword>
<keyword evidence="7" id="KW-1003">Cell membrane</keyword>
<protein>
    <recommendedName>
        <fullName evidence="7">Bestrophin homolog</fullName>
    </recommendedName>
</protein>
<dbReference type="PANTHER" id="PTHR10736:SF1">
    <property type="entry name" value="BESTROPHIN-2"/>
    <property type="match status" value="1"/>
</dbReference>
<evidence type="ECO:0000256" key="5">
    <source>
        <dbReference type="ARBA" id="ARBA00024167"/>
    </source>
</evidence>
<keyword evidence="7" id="KW-0407">Ion channel</keyword>
<keyword evidence="9" id="KW-1185">Reference proteome</keyword>
<dbReference type="Proteomes" id="UP000519115">
    <property type="component" value="Unassembled WGS sequence"/>
</dbReference>
<evidence type="ECO:0000256" key="2">
    <source>
        <dbReference type="ARBA" id="ARBA00022692"/>
    </source>
</evidence>
<dbReference type="PANTHER" id="PTHR10736">
    <property type="entry name" value="BESTROPHIN"/>
    <property type="match status" value="1"/>
</dbReference>
<feature type="transmembrane region" description="Helical" evidence="7">
    <location>
        <begin position="69"/>
        <end position="96"/>
    </location>
</feature>
<organism evidence="8 9">
    <name type="scientific">Spizaetus tyrannus</name>
    <name type="common">black hawk-eagle</name>
    <dbReference type="NCBI Taxonomy" id="252798"/>
    <lineage>
        <taxon>Eukaryota</taxon>
        <taxon>Metazoa</taxon>
        <taxon>Chordata</taxon>
        <taxon>Craniata</taxon>
        <taxon>Vertebrata</taxon>
        <taxon>Euteleostomi</taxon>
        <taxon>Archelosauria</taxon>
        <taxon>Archosauria</taxon>
        <taxon>Dinosauria</taxon>
        <taxon>Saurischia</taxon>
        <taxon>Theropoda</taxon>
        <taxon>Coelurosauria</taxon>
        <taxon>Aves</taxon>
        <taxon>Neognathae</taxon>
        <taxon>Neoaves</taxon>
        <taxon>Telluraves</taxon>
        <taxon>Accipitrimorphae</taxon>
        <taxon>Accipitriformes</taxon>
        <taxon>Accipitridae</taxon>
        <taxon>Accipitrinae</taxon>
        <taxon>Spizaetus</taxon>
    </lineage>
</organism>
<accession>A0A7L0CGJ9</accession>
<keyword evidence="7" id="KW-0406">Ion transport</keyword>
<name>A0A7L0CGJ9_9AVES</name>
<feature type="non-terminal residue" evidence="8">
    <location>
        <position position="1"/>
    </location>
</feature>
<comment type="similarity">
    <text evidence="6 7">Belongs to the anion channel-forming bestrophin (TC 1.A.46) family. Calcium-sensitive chloride channel subfamily.</text>
</comment>